<dbReference type="PANTHER" id="PTHR12802:SF146">
    <property type="entry name" value="PROTEIN REVEILLE 3"/>
    <property type="match status" value="1"/>
</dbReference>
<sequence>MDLSGNANSLYQNDLLQSQLDDASKKIRKPYTITKSRESWTEQEHSKFLEALTMFDRDWKRIEAFVGTKTVIQIRSHAQKYFLKVQKNGTGEHVPPPRPKRKSAQPYPQKATNQGKKSSLPPSTSGNVSHFNPQTPGYPGRSAHWNLSHTPMPTTSLRSVGNPSLSSRPADVGVSSISNSLSEPLEPSSSRESGGGPNASAVSGRQSRQASPDFAAVYGFLASLFDPKFVCHIEKLRDLVPVDRQTVLFLMRNLNLNLSSPRMWEEEVNRLSQGLPSIISSPSALLQFHAACDYSRSAGPRDDMRCDPREEMRGPSHQNTLQIVRGRSMAQGYLPSRSQDADDAFNQIQSSPAMLLSQMEAQDRMQVTHLFSGTTSGSGASAQDAHGKVNHWGGLDGLEGRLGSDMLQESGTARGQPVLLDSHGSSSKAPVESEDERHKFQMGPTNRDGSSPAV</sequence>
<feature type="compositionally biased region" description="Polar residues" evidence="6">
    <location>
        <begin position="145"/>
        <end position="167"/>
    </location>
</feature>
<evidence type="ECO:0000313" key="10">
    <source>
        <dbReference type="Proteomes" id="UP001190700"/>
    </source>
</evidence>
<dbReference type="Gene3D" id="1.10.10.60">
    <property type="entry name" value="Homeodomain-like"/>
    <property type="match status" value="1"/>
</dbReference>
<dbReference type="GO" id="GO:0010468">
    <property type="term" value="P:regulation of gene expression"/>
    <property type="evidence" value="ECO:0007669"/>
    <property type="project" value="UniProtKB-ARBA"/>
</dbReference>
<dbReference type="PROSITE" id="PS51293">
    <property type="entry name" value="SANT"/>
    <property type="match status" value="1"/>
</dbReference>
<feature type="region of interest" description="Disordered" evidence="6">
    <location>
        <begin position="371"/>
        <end position="454"/>
    </location>
</feature>
<proteinExistence type="predicted"/>
<evidence type="ECO:0000256" key="6">
    <source>
        <dbReference type="SAM" id="MobiDB-lite"/>
    </source>
</evidence>
<dbReference type="CDD" id="cd00167">
    <property type="entry name" value="SANT"/>
    <property type="match status" value="1"/>
</dbReference>
<feature type="compositionally biased region" description="Polar residues" evidence="6">
    <location>
        <begin position="110"/>
        <end position="135"/>
    </location>
</feature>
<dbReference type="AlphaFoldDB" id="A0AAE0GTR9"/>
<dbReference type="GO" id="GO:0005634">
    <property type="term" value="C:nucleus"/>
    <property type="evidence" value="ECO:0007669"/>
    <property type="project" value="UniProtKB-SubCell"/>
</dbReference>
<feature type="domain" description="SANT" evidence="7">
    <location>
        <begin position="35"/>
        <end position="88"/>
    </location>
</feature>
<name>A0AAE0GTR9_9CHLO</name>
<dbReference type="GO" id="GO:0003677">
    <property type="term" value="F:DNA binding"/>
    <property type="evidence" value="ECO:0007669"/>
    <property type="project" value="UniProtKB-KW"/>
</dbReference>
<evidence type="ECO:0000256" key="3">
    <source>
        <dbReference type="ARBA" id="ARBA00023125"/>
    </source>
</evidence>
<feature type="compositionally biased region" description="Basic and acidic residues" evidence="6">
    <location>
        <begin position="299"/>
        <end position="314"/>
    </location>
</feature>
<organism evidence="9 10">
    <name type="scientific">Cymbomonas tetramitiformis</name>
    <dbReference type="NCBI Taxonomy" id="36881"/>
    <lineage>
        <taxon>Eukaryota</taxon>
        <taxon>Viridiplantae</taxon>
        <taxon>Chlorophyta</taxon>
        <taxon>Pyramimonadophyceae</taxon>
        <taxon>Pyramimonadales</taxon>
        <taxon>Pyramimonadaceae</taxon>
        <taxon>Cymbomonas</taxon>
    </lineage>
</organism>
<dbReference type="EMBL" id="LGRX02002594">
    <property type="protein sequence ID" value="KAK3283898.1"/>
    <property type="molecule type" value="Genomic_DNA"/>
</dbReference>
<feature type="domain" description="HTH myb-type" evidence="8">
    <location>
        <begin position="32"/>
        <end position="86"/>
    </location>
</feature>
<gene>
    <name evidence="9" type="ORF">CYMTET_8425</name>
</gene>
<keyword evidence="5" id="KW-0539">Nucleus</keyword>
<dbReference type="SUPFAM" id="SSF46689">
    <property type="entry name" value="Homeodomain-like"/>
    <property type="match status" value="1"/>
</dbReference>
<evidence type="ECO:0000259" key="7">
    <source>
        <dbReference type="PROSITE" id="PS51293"/>
    </source>
</evidence>
<dbReference type="InterPro" id="IPR017884">
    <property type="entry name" value="SANT_dom"/>
</dbReference>
<keyword evidence="3" id="KW-0238">DNA-binding</keyword>
<dbReference type="InterPro" id="IPR006447">
    <property type="entry name" value="Myb_dom_plants"/>
</dbReference>
<dbReference type="Pfam" id="PF00249">
    <property type="entry name" value="Myb_DNA-binding"/>
    <property type="match status" value="1"/>
</dbReference>
<dbReference type="PANTHER" id="PTHR12802">
    <property type="entry name" value="SWI/SNF COMPLEX-RELATED"/>
    <property type="match status" value="1"/>
</dbReference>
<dbReference type="FunFam" id="1.10.10.60:FF:000023">
    <property type="entry name" value="protein REVEILLE 6 isoform X1"/>
    <property type="match status" value="1"/>
</dbReference>
<feature type="compositionally biased region" description="Low complexity" evidence="6">
    <location>
        <begin position="372"/>
        <end position="382"/>
    </location>
</feature>
<dbReference type="Proteomes" id="UP001190700">
    <property type="component" value="Unassembled WGS sequence"/>
</dbReference>
<evidence type="ECO:0000256" key="2">
    <source>
        <dbReference type="ARBA" id="ARBA00023015"/>
    </source>
</evidence>
<dbReference type="InterPro" id="IPR009057">
    <property type="entry name" value="Homeodomain-like_sf"/>
</dbReference>
<feature type="region of interest" description="Disordered" evidence="6">
    <location>
        <begin position="297"/>
        <end position="317"/>
    </location>
</feature>
<keyword evidence="2" id="KW-0805">Transcription regulation</keyword>
<evidence type="ECO:0000259" key="8">
    <source>
        <dbReference type="PROSITE" id="PS51294"/>
    </source>
</evidence>
<evidence type="ECO:0000313" key="9">
    <source>
        <dbReference type="EMBL" id="KAK3283898.1"/>
    </source>
</evidence>
<dbReference type="PROSITE" id="PS51294">
    <property type="entry name" value="HTH_MYB"/>
    <property type="match status" value="1"/>
</dbReference>
<dbReference type="Pfam" id="PF24904">
    <property type="entry name" value="RVE6"/>
    <property type="match status" value="1"/>
</dbReference>
<keyword evidence="4" id="KW-0804">Transcription</keyword>
<dbReference type="InterPro" id="IPR001005">
    <property type="entry name" value="SANT/Myb"/>
</dbReference>
<comment type="subcellular location">
    <subcellularLocation>
        <location evidence="1">Nucleus</location>
    </subcellularLocation>
</comment>
<feature type="compositionally biased region" description="Low complexity" evidence="6">
    <location>
        <begin position="175"/>
        <end position="192"/>
    </location>
</feature>
<evidence type="ECO:0000256" key="4">
    <source>
        <dbReference type="ARBA" id="ARBA00023163"/>
    </source>
</evidence>
<evidence type="ECO:0000256" key="1">
    <source>
        <dbReference type="ARBA" id="ARBA00004123"/>
    </source>
</evidence>
<dbReference type="InterPro" id="IPR017930">
    <property type="entry name" value="Myb_dom"/>
</dbReference>
<dbReference type="NCBIfam" id="TIGR01557">
    <property type="entry name" value="myb_SHAQKYF"/>
    <property type="match status" value="1"/>
</dbReference>
<keyword evidence="10" id="KW-1185">Reference proteome</keyword>
<reference evidence="9 10" key="1">
    <citation type="journal article" date="2015" name="Genome Biol. Evol.">
        <title>Comparative Genomics of a Bacterivorous Green Alga Reveals Evolutionary Causalities and Consequences of Phago-Mixotrophic Mode of Nutrition.</title>
        <authorList>
            <person name="Burns J.A."/>
            <person name="Paasch A."/>
            <person name="Narechania A."/>
            <person name="Kim E."/>
        </authorList>
    </citation>
    <scope>NUCLEOTIDE SEQUENCE [LARGE SCALE GENOMIC DNA]</scope>
    <source>
        <strain evidence="9 10">PLY_AMNH</strain>
    </source>
</reference>
<dbReference type="SMART" id="SM00717">
    <property type="entry name" value="SANT"/>
    <property type="match status" value="1"/>
</dbReference>
<accession>A0AAE0GTR9</accession>
<evidence type="ECO:0000256" key="5">
    <source>
        <dbReference type="ARBA" id="ARBA00023242"/>
    </source>
</evidence>
<comment type="caution">
    <text evidence="9">The sequence shown here is derived from an EMBL/GenBank/DDBJ whole genome shotgun (WGS) entry which is preliminary data.</text>
</comment>
<protein>
    <submittedName>
        <fullName evidence="9">Uncharacterized protein</fullName>
    </submittedName>
</protein>
<feature type="compositionally biased region" description="Polar residues" evidence="6">
    <location>
        <begin position="443"/>
        <end position="454"/>
    </location>
</feature>
<feature type="region of interest" description="Disordered" evidence="6">
    <location>
        <begin position="86"/>
        <end position="208"/>
    </location>
</feature>